<keyword evidence="5" id="KW-1185">Reference proteome</keyword>
<sequence>MSGTDDVERVYAAMEEAAGLLGVTCARDKVYPLLDAFRGRLDQGVVVFSMASGRHSTELDFSISAETTQGDPYATVLDKGLFPATGHPVDDLLADTQKHLPVSLFAIDGEVTGGFKKTYAFFPTDNMPGVAQLSAIPSMPKSVAENAELFARYGLDKVQMTSMDYKKRQVNLYFSNLNRKYLEPDSVLALVRELGLHVPTELGLEFCKRSFSVYPTLGWDTGKIERLCFAVISNDPTLVPSEDPGDIEKFHNYATRAPYSYVGEKRTLVYGLTLSPKEEYYKLGAYYHITDVQRRLLKAFDSLVD</sequence>
<evidence type="ECO:0000313" key="4">
    <source>
        <dbReference type="EMBL" id="WBO69680.1"/>
    </source>
</evidence>
<protein>
    <submittedName>
        <fullName evidence="4">Aromatic prenyltransferase</fullName>
    </submittedName>
</protein>
<keyword evidence="2" id="KW-0637">Prenyltransferase</keyword>
<geneLocation type="plasmid" evidence="4 5">
    <name>punmamed1</name>
</geneLocation>
<evidence type="ECO:0000256" key="1">
    <source>
        <dbReference type="ARBA" id="ARBA00005368"/>
    </source>
</evidence>
<dbReference type="Proteomes" id="UP001212326">
    <property type="component" value="Plasmid punmamed1"/>
</dbReference>
<dbReference type="SUPFAM" id="SSF143492">
    <property type="entry name" value="Prenyltransferase-like"/>
    <property type="match status" value="1"/>
</dbReference>
<dbReference type="RefSeq" id="WP_270086855.1">
    <property type="nucleotide sequence ID" value="NZ_CP115301.1"/>
</dbReference>
<reference evidence="4 5" key="1">
    <citation type="submission" date="2022-12" db="EMBL/GenBank/DDBJ databases">
        <title>HUAS 2-6.</title>
        <authorList>
            <person name="Mo P."/>
        </authorList>
    </citation>
    <scope>NUCLEOTIDE SEQUENCE [LARGE SCALE GENOMIC DNA]</scope>
    <source>
        <strain evidence="4 5">HUAS 2-6</strain>
        <plasmid evidence="4 5">punmamed1</plasmid>
    </source>
</reference>
<gene>
    <name evidence="4" type="ORF">O1G22_43870</name>
</gene>
<keyword evidence="4" id="KW-0614">Plasmid</keyword>
<accession>A0ABY7PGB8</accession>
<dbReference type="SFLD" id="SFLDG01163">
    <property type="entry name" value="II"/>
    <property type="match status" value="1"/>
</dbReference>
<dbReference type="EMBL" id="CP115301">
    <property type="protein sequence ID" value="WBO69680.1"/>
    <property type="molecule type" value="Genomic_DNA"/>
</dbReference>
<dbReference type="InterPro" id="IPR020965">
    <property type="entry name" value="Prenyltransferase_CloQ"/>
</dbReference>
<evidence type="ECO:0000313" key="5">
    <source>
        <dbReference type="Proteomes" id="UP001212326"/>
    </source>
</evidence>
<name>A0ABY7PGB8_9ACTN</name>
<dbReference type="Pfam" id="PF11468">
    <property type="entry name" value="PTase_Orf2"/>
    <property type="match status" value="1"/>
</dbReference>
<dbReference type="InterPro" id="IPR033964">
    <property type="entry name" value="ABBA"/>
</dbReference>
<dbReference type="CDD" id="cd13931">
    <property type="entry name" value="PT-CloQ_NphB"/>
    <property type="match status" value="1"/>
</dbReference>
<proteinExistence type="inferred from homology"/>
<keyword evidence="3" id="KW-0808">Transferase</keyword>
<dbReference type="InterPro" id="IPR036239">
    <property type="entry name" value="PrenylTrfase-like_sf"/>
</dbReference>
<dbReference type="SFLD" id="SFLDS00036">
    <property type="entry name" value="Aromatic_Prenyltransferase"/>
    <property type="match status" value="1"/>
</dbReference>
<comment type="similarity">
    <text evidence="1">Belongs to the aromatic prenyltransferase family.</text>
</comment>
<evidence type="ECO:0000256" key="3">
    <source>
        <dbReference type="ARBA" id="ARBA00022679"/>
    </source>
</evidence>
<evidence type="ECO:0000256" key="2">
    <source>
        <dbReference type="ARBA" id="ARBA00022602"/>
    </source>
</evidence>
<organism evidence="4 5">
    <name type="scientific">Streptomyces camelliae</name>
    <dbReference type="NCBI Taxonomy" id="3004093"/>
    <lineage>
        <taxon>Bacteria</taxon>
        <taxon>Bacillati</taxon>
        <taxon>Actinomycetota</taxon>
        <taxon>Actinomycetes</taxon>
        <taxon>Kitasatosporales</taxon>
        <taxon>Streptomycetaceae</taxon>
        <taxon>Streptomyces</taxon>
    </lineage>
</organism>